<protein>
    <submittedName>
        <fullName evidence="1">Uncharacterized protein</fullName>
    </submittedName>
</protein>
<dbReference type="AlphaFoldDB" id="A0A813YCW2"/>
<organism evidence="1 2">
    <name type="scientific">Brachionus calyciflorus</name>
    <dbReference type="NCBI Taxonomy" id="104777"/>
    <lineage>
        <taxon>Eukaryota</taxon>
        <taxon>Metazoa</taxon>
        <taxon>Spiralia</taxon>
        <taxon>Gnathifera</taxon>
        <taxon>Rotifera</taxon>
        <taxon>Eurotatoria</taxon>
        <taxon>Monogononta</taxon>
        <taxon>Pseudotrocha</taxon>
        <taxon>Ploima</taxon>
        <taxon>Brachionidae</taxon>
        <taxon>Brachionus</taxon>
    </lineage>
</organism>
<name>A0A813YCW2_9BILA</name>
<comment type="caution">
    <text evidence="1">The sequence shown here is derived from an EMBL/GenBank/DDBJ whole genome shotgun (WGS) entry which is preliminary data.</text>
</comment>
<evidence type="ECO:0000313" key="2">
    <source>
        <dbReference type="Proteomes" id="UP000663879"/>
    </source>
</evidence>
<evidence type="ECO:0000313" key="1">
    <source>
        <dbReference type="EMBL" id="CAF0882378.1"/>
    </source>
</evidence>
<keyword evidence="2" id="KW-1185">Reference proteome</keyword>
<dbReference type="OrthoDB" id="10536528at2759"/>
<dbReference type="EMBL" id="CAJNOC010001667">
    <property type="protein sequence ID" value="CAF0882378.1"/>
    <property type="molecule type" value="Genomic_DNA"/>
</dbReference>
<dbReference type="Proteomes" id="UP000663879">
    <property type="component" value="Unassembled WGS sequence"/>
</dbReference>
<reference evidence="1" key="1">
    <citation type="submission" date="2021-02" db="EMBL/GenBank/DDBJ databases">
        <authorList>
            <person name="Nowell W R."/>
        </authorList>
    </citation>
    <scope>NUCLEOTIDE SEQUENCE</scope>
    <source>
        <strain evidence="1">Ploen Becks lab</strain>
    </source>
</reference>
<sequence length="385" mass="44827">MDLENNQDIDLKNLDNLTKNSFNKFEETCRALQTAKLITEKKNLLSEITEFLNDSKIVRILDCITNGKETIPYDKENVPQYSQYSNSQRSMKSFSLNWTTLFNLIQNFVINELNLLKDKNPSMTQSQRSGSTPNVDNKVYQLRACLNLLLNQINSRGCNNLQLDNFLNLFDSVLQLSEDYSSFQIKILNDLSNFMSNYILNNSKYCSEIKKQNWIDLINFYMSNYLNYLSSSLSVDPVYSLKCLRRILSNVIENIGCINSTKIFSFLSTGIMCIKKDTNPELIENMIGCAYELCYNFQFDCLFEVLKFGEENGMKIIEIFDSKNTTPVIKDLILKFFMLQIDLHKHVEHTDLELNPFWTELIRSIYQTMIEELKNNCLLKLSSIK</sequence>
<gene>
    <name evidence="1" type="ORF">OXX778_LOCUS10480</name>
</gene>
<accession>A0A813YCW2</accession>
<proteinExistence type="predicted"/>